<dbReference type="Pfam" id="PF00072">
    <property type="entry name" value="Response_reg"/>
    <property type="match status" value="1"/>
</dbReference>
<dbReference type="SMART" id="SM00448">
    <property type="entry name" value="REC"/>
    <property type="match status" value="1"/>
</dbReference>
<sequence length="499" mass="57487">MDDLKKLKQQAQGFKLLYVEDNDSLRENASKLLRKLFDGVEVAEDGAVAFELFKKHHFDIVITDIKMPNMNGISLAQHIKKIKPNTLIIIMSAFDDKEYLLDSIEVGIFRFIKKPVKISELSDVLEEALHHLRQEINSKLFTKHLENIFNYQSSMVMMINDTKPIIANDMFLDFFDCETINEFKKKHDNFGSEFLPHDGFLYNHDEIEWLDKLKTNERKLFHIKIRNLENKLRHFILKYQSVPEKNGYGVLSFEDVTELNLLKLFDQKQTSSDDLKLNTEAMIDLLEVIQRNSAKISMHNYYKGLSITNSAIISEMSNEEITIKTTYLQQKAIQNEQRTLIVSEALPSAIQCTDIGDISFENQSVVLKSLSFAHTSPIQRKTIRVGIEGKQNVSLFLAEGKFHGDIEIEDISLDAVKLRLKALPAGLEKGSVVRLDIVLELDKHPLIINTEATLLRKSESRLNYSVVFIFKETKKSELVKYITKRQMAIIREFKGLQNG</sequence>
<organism evidence="3 4">
    <name type="scientific">Sulfurimonas aquatica</name>
    <dbReference type="NCBI Taxonomy" id="2672570"/>
    <lineage>
        <taxon>Bacteria</taxon>
        <taxon>Pseudomonadati</taxon>
        <taxon>Campylobacterota</taxon>
        <taxon>Epsilonproteobacteria</taxon>
        <taxon>Campylobacterales</taxon>
        <taxon>Sulfurimonadaceae</taxon>
        <taxon>Sulfurimonas</taxon>
    </lineage>
</organism>
<evidence type="ECO:0000313" key="4">
    <source>
        <dbReference type="Proteomes" id="UP000671852"/>
    </source>
</evidence>
<dbReference type="PANTHER" id="PTHR43228">
    <property type="entry name" value="TWO-COMPONENT RESPONSE REGULATOR"/>
    <property type="match status" value="1"/>
</dbReference>
<keyword evidence="4" id="KW-1185">Reference proteome</keyword>
<dbReference type="GO" id="GO:0000160">
    <property type="term" value="P:phosphorelay signal transduction system"/>
    <property type="evidence" value="ECO:0007669"/>
    <property type="project" value="InterPro"/>
</dbReference>
<evidence type="ECO:0000259" key="2">
    <source>
        <dbReference type="PROSITE" id="PS50110"/>
    </source>
</evidence>
<gene>
    <name evidence="3" type="ORF">GJV85_07755</name>
</gene>
<dbReference type="Gene3D" id="3.40.50.2300">
    <property type="match status" value="1"/>
</dbReference>
<evidence type="ECO:0000256" key="1">
    <source>
        <dbReference type="PROSITE-ProRule" id="PRU00169"/>
    </source>
</evidence>
<proteinExistence type="predicted"/>
<dbReference type="AlphaFoldDB" id="A0A975GCS3"/>
<accession>A0A975GCS3</accession>
<dbReference type="RefSeq" id="WP_207560823.1">
    <property type="nucleotide sequence ID" value="NZ_CP046072.1"/>
</dbReference>
<dbReference type="Proteomes" id="UP000671852">
    <property type="component" value="Chromosome"/>
</dbReference>
<keyword evidence="1" id="KW-0597">Phosphoprotein</keyword>
<dbReference type="CDD" id="cd17536">
    <property type="entry name" value="REC_YesN-like"/>
    <property type="match status" value="1"/>
</dbReference>
<name>A0A975GCS3_9BACT</name>
<evidence type="ECO:0000313" key="3">
    <source>
        <dbReference type="EMBL" id="QSZ42006.1"/>
    </source>
</evidence>
<dbReference type="EMBL" id="CP046072">
    <property type="protein sequence ID" value="QSZ42006.1"/>
    <property type="molecule type" value="Genomic_DNA"/>
</dbReference>
<protein>
    <submittedName>
        <fullName evidence="3">Response regulator</fullName>
    </submittedName>
</protein>
<dbReference type="InterPro" id="IPR001789">
    <property type="entry name" value="Sig_transdc_resp-reg_receiver"/>
</dbReference>
<dbReference type="KEGG" id="saqt:GJV85_07755"/>
<feature type="modified residue" description="4-aspartylphosphate" evidence="1">
    <location>
        <position position="64"/>
    </location>
</feature>
<dbReference type="InterPro" id="IPR052048">
    <property type="entry name" value="ST_Response_Regulator"/>
</dbReference>
<feature type="domain" description="Response regulatory" evidence="2">
    <location>
        <begin position="15"/>
        <end position="129"/>
    </location>
</feature>
<dbReference type="PROSITE" id="PS50110">
    <property type="entry name" value="RESPONSE_REGULATORY"/>
    <property type="match status" value="1"/>
</dbReference>
<dbReference type="InterPro" id="IPR011006">
    <property type="entry name" value="CheY-like_superfamily"/>
</dbReference>
<reference evidence="3" key="2">
    <citation type="submission" date="2021-04" db="EMBL/GenBank/DDBJ databases">
        <title>Isolation and characterization of a novel species of the genus Sulfurimonas.</title>
        <authorList>
            <person name="Fukui M."/>
        </authorList>
    </citation>
    <scope>NUCLEOTIDE SEQUENCE</scope>
    <source>
        <strain evidence="3">H1576</strain>
    </source>
</reference>
<reference evidence="3" key="1">
    <citation type="submission" date="2019-11" db="EMBL/GenBank/DDBJ databases">
        <authorList>
            <person name="Kojima H."/>
        </authorList>
    </citation>
    <scope>NUCLEOTIDE SEQUENCE</scope>
    <source>
        <strain evidence="3">H1576</strain>
    </source>
</reference>
<dbReference type="PANTHER" id="PTHR43228:SF1">
    <property type="entry name" value="TWO-COMPONENT RESPONSE REGULATOR ARR22"/>
    <property type="match status" value="1"/>
</dbReference>
<dbReference type="SUPFAM" id="SSF52172">
    <property type="entry name" value="CheY-like"/>
    <property type="match status" value="1"/>
</dbReference>